<dbReference type="InterPro" id="IPR029033">
    <property type="entry name" value="His_PPase_superfam"/>
</dbReference>
<reference evidence="2" key="1">
    <citation type="submission" date="2022-11" db="EMBL/GenBank/DDBJ databases">
        <authorList>
            <person name="Kikuchi T."/>
        </authorList>
    </citation>
    <scope>NUCLEOTIDE SEQUENCE</scope>
    <source>
        <strain evidence="2">PS1010</strain>
    </source>
</reference>
<dbReference type="Proteomes" id="UP001152747">
    <property type="component" value="Unassembled WGS sequence"/>
</dbReference>
<sequence length="350" mass="40145">MVQMIWRHGDRAPGELPYPNDRYNETFWPRGWDQLTNRGIWQGTELGIFFRQYYNSSGFLQQFDKDQVYALSSESERAINTAQAFLAGAYPPTGNFVWESSYLKYWQPTPLHTTGAGPDPLLRPTKIECPNYDKVAAEEEAPVAATVNQQYATLFTWLQNVTGIDEINYDNINDLYDIQREIDHNMPQPKWVMQVWNGTTIMDHIRELKRVTRTQQFNSAQKAKFRGGFLVNQFIQNMLDYNSNSSTINTYLYSSHDGTLSALGYALNVSDSQLVPYVATYIVELYDDNTVQVLYRNSTSNPYSLTIPGCEQFCPLDQFVSLLADVRVQSLNDLYTICGTYESTTQNSDD</sequence>
<dbReference type="PANTHER" id="PTHR11567">
    <property type="entry name" value="ACID PHOSPHATASE-RELATED"/>
    <property type="match status" value="1"/>
</dbReference>
<dbReference type="Pfam" id="PF00328">
    <property type="entry name" value="His_Phos_2"/>
    <property type="match status" value="1"/>
</dbReference>
<dbReference type="AlphaFoldDB" id="A0A9P1IWW9"/>
<protein>
    <submittedName>
        <fullName evidence="2">Uncharacterized protein</fullName>
    </submittedName>
</protein>
<dbReference type="InterPro" id="IPR000560">
    <property type="entry name" value="His_Pase_clade-2"/>
</dbReference>
<evidence type="ECO:0000313" key="2">
    <source>
        <dbReference type="EMBL" id="CAI5451739.1"/>
    </source>
</evidence>
<dbReference type="CDD" id="cd07061">
    <property type="entry name" value="HP_HAP_like"/>
    <property type="match status" value="1"/>
</dbReference>
<dbReference type="GO" id="GO:0016791">
    <property type="term" value="F:phosphatase activity"/>
    <property type="evidence" value="ECO:0007669"/>
    <property type="project" value="TreeGrafter"/>
</dbReference>
<dbReference type="OrthoDB" id="258392at2759"/>
<organism evidence="2 3">
    <name type="scientific">Caenorhabditis angaria</name>
    <dbReference type="NCBI Taxonomy" id="860376"/>
    <lineage>
        <taxon>Eukaryota</taxon>
        <taxon>Metazoa</taxon>
        <taxon>Ecdysozoa</taxon>
        <taxon>Nematoda</taxon>
        <taxon>Chromadorea</taxon>
        <taxon>Rhabditida</taxon>
        <taxon>Rhabditina</taxon>
        <taxon>Rhabditomorpha</taxon>
        <taxon>Rhabditoidea</taxon>
        <taxon>Rhabditidae</taxon>
        <taxon>Peloderinae</taxon>
        <taxon>Caenorhabditis</taxon>
    </lineage>
</organism>
<proteinExistence type="inferred from homology"/>
<keyword evidence="3" id="KW-1185">Reference proteome</keyword>
<name>A0A9P1IWW9_9PELO</name>
<dbReference type="InterPro" id="IPR050645">
    <property type="entry name" value="Histidine_acid_phosphatase"/>
</dbReference>
<evidence type="ECO:0000256" key="1">
    <source>
        <dbReference type="ARBA" id="ARBA00005375"/>
    </source>
</evidence>
<dbReference type="Gene3D" id="3.40.50.1240">
    <property type="entry name" value="Phosphoglycerate mutase-like"/>
    <property type="match status" value="1"/>
</dbReference>
<gene>
    <name evidence="2" type="ORF">CAMP_LOCUS14376</name>
</gene>
<dbReference type="SUPFAM" id="SSF53254">
    <property type="entry name" value="Phosphoglycerate mutase-like"/>
    <property type="match status" value="1"/>
</dbReference>
<comment type="caution">
    <text evidence="2">The sequence shown here is derived from an EMBL/GenBank/DDBJ whole genome shotgun (WGS) entry which is preliminary data.</text>
</comment>
<dbReference type="PANTHER" id="PTHR11567:SF194">
    <property type="entry name" value="LYSOSOMAL ACID PHOSPHATASE"/>
    <property type="match status" value="1"/>
</dbReference>
<comment type="similarity">
    <text evidence="1">Belongs to the histidine acid phosphatase family.</text>
</comment>
<accession>A0A9P1IWW9</accession>
<dbReference type="EMBL" id="CANHGI010000005">
    <property type="protein sequence ID" value="CAI5451739.1"/>
    <property type="molecule type" value="Genomic_DNA"/>
</dbReference>
<evidence type="ECO:0000313" key="3">
    <source>
        <dbReference type="Proteomes" id="UP001152747"/>
    </source>
</evidence>